<evidence type="ECO:0000313" key="12">
    <source>
        <dbReference type="Proteomes" id="UP001152523"/>
    </source>
</evidence>
<feature type="region of interest" description="Disordered" evidence="7">
    <location>
        <begin position="1"/>
        <end position="61"/>
    </location>
</feature>
<gene>
    <name evidence="11" type="ORF">CEPIT_LOCUS27356</name>
</gene>
<dbReference type="PANTHER" id="PTHR12802">
    <property type="entry name" value="SWI/SNF COMPLEX-RELATED"/>
    <property type="match status" value="1"/>
</dbReference>
<dbReference type="InterPro" id="IPR009057">
    <property type="entry name" value="Homeodomain-like_sf"/>
</dbReference>
<feature type="compositionally biased region" description="Basic residues" evidence="7">
    <location>
        <begin position="10"/>
        <end position="23"/>
    </location>
</feature>
<evidence type="ECO:0000259" key="10">
    <source>
        <dbReference type="PROSITE" id="PS51293"/>
    </source>
</evidence>
<feature type="compositionally biased region" description="Polar residues" evidence="7">
    <location>
        <begin position="477"/>
        <end position="494"/>
    </location>
</feature>
<dbReference type="InterPro" id="IPR032451">
    <property type="entry name" value="SMARCC_C"/>
</dbReference>
<dbReference type="Pfam" id="PF04433">
    <property type="entry name" value="SWIRM"/>
    <property type="match status" value="1"/>
</dbReference>
<evidence type="ECO:0000313" key="11">
    <source>
        <dbReference type="EMBL" id="CAH9126212.1"/>
    </source>
</evidence>
<evidence type="ECO:0000256" key="2">
    <source>
        <dbReference type="ARBA" id="ARBA00023015"/>
    </source>
</evidence>
<keyword evidence="1" id="KW-0217">Developmental protein</keyword>
<feature type="domain" description="SWIRM" evidence="9">
    <location>
        <begin position="183"/>
        <end position="281"/>
    </location>
</feature>
<name>A0AAV0ESJ9_9ASTE</name>
<dbReference type="GO" id="GO:0000976">
    <property type="term" value="F:transcription cis-regulatory region binding"/>
    <property type="evidence" value="ECO:0007669"/>
    <property type="project" value="UniProtKB-ARBA"/>
</dbReference>
<keyword evidence="3" id="KW-0238">DNA-binding</keyword>
<dbReference type="SMART" id="SM00717">
    <property type="entry name" value="SANT"/>
    <property type="match status" value="1"/>
</dbReference>
<dbReference type="GO" id="GO:0010597">
    <property type="term" value="P:green leaf volatile biosynthetic process"/>
    <property type="evidence" value="ECO:0007669"/>
    <property type="project" value="UniProtKB-ARBA"/>
</dbReference>
<sequence>MPASSEARSKWKKRKPLISRKPRPQQDDDGFEDEDEEEEQDQQQQQQQEVDEDHQNPNPSVDRIASAKESELLAEGGDRISEFPLVIRHAVRALHSSVLNMVTMEMAAQSGDSRSQGHTRVVLENISYGQLQATSAVPADSPALGLDEPGGDGSASASYVITPPHIMPGTGVIKRFGNAGRVHVVPMHADWFSPNSVHRLERQVVPHFFSGKSTDYTPEKYMECRNQIVANYMESPEKYLSVADCQEIVNGVSVEDITRIVRFLDHWGIINYCANRPTLELNKDGACLYDDANGELCVPSEALKSIDSLIRFDKPKCRLRAKYVYPELDCNTDNESDIDITIREQLSENRCNCCSRPVSIMYYQSQKEAEVIICLDCFHEGRFVIGHSSLDFVKVSSMKDYGDQDGETWTDQETLLLLEGVQLYNEKWVQIAEHVGSKSKAQCMLQFVRLPLGGMQLDNIEVPSTSRSLGSCPGEDNQGSHSYSNVNNTGSSLQGLDSDDKFPFAHCGNPIMALVAFLASAVGPRVAASCAHASLAALSDDDNLTEPANSGQVDGSSSNNGVTVGTMHGREGNSCGDLSNANQCKGKGTAPLLNGKVKAAAKFGLAAASLKAKLFADHEEREIQRLSANIVNHQLKRLELKLKQFAEVETLLMRECEQIERTRQRIAAERNILISQFGSPMASRPMGLSGVGTSMMKNNNVSTRQPVVTGSQQPPPPFISGYGNNQPIHPHMPYIPQQGMYGLGPRLPLSAIHPSPSPPNANVMFSALSNSQPAALGHSMLRPASVSKPGLG</sequence>
<evidence type="ECO:0000256" key="7">
    <source>
        <dbReference type="SAM" id="MobiDB-lite"/>
    </source>
</evidence>
<dbReference type="CDD" id="cd00167">
    <property type="entry name" value="SANT"/>
    <property type="match status" value="1"/>
</dbReference>
<reference evidence="11" key="1">
    <citation type="submission" date="2022-07" db="EMBL/GenBank/DDBJ databases">
        <authorList>
            <person name="Macas J."/>
            <person name="Novak P."/>
            <person name="Neumann P."/>
        </authorList>
    </citation>
    <scope>NUCLEOTIDE SEQUENCE</scope>
</reference>
<evidence type="ECO:0000256" key="4">
    <source>
        <dbReference type="ARBA" id="ARBA00023163"/>
    </source>
</evidence>
<feature type="compositionally biased region" description="Polar residues" evidence="7">
    <location>
        <begin position="546"/>
        <end position="563"/>
    </location>
</feature>
<keyword evidence="5" id="KW-0539">Nucleus</keyword>
<comment type="caution">
    <text evidence="11">The sequence shown here is derived from an EMBL/GenBank/DDBJ whole genome shotgun (WGS) entry which is preliminary data.</text>
</comment>
<keyword evidence="2" id="KW-0805">Transcription regulation</keyword>
<keyword evidence="6" id="KW-0175">Coiled coil</keyword>
<evidence type="ECO:0000259" key="9">
    <source>
        <dbReference type="PROSITE" id="PS50934"/>
    </source>
</evidence>
<dbReference type="EMBL" id="CAMAPF010000941">
    <property type="protein sequence ID" value="CAH9126212.1"/>
    <property type="molecule type" value="Genomic_DNA"/>
</dbReference>
<organism evidence="11 12">
    <name type="scientific">Cuscuta epithymum</name>
    <dbReference type="NCBI Taxonomy" id="186058"/>
    <lineage>
        <taxon>Eukaryota</taxon>
        <taxon>Viridiplantae</taxon>
        <taxon>Streptophyta</taxon>
        <taxon>Embryophyta</taxon>
        <taxon>Tracheophyta</taxon>
        <taxon>Spermatophyta</taxon>
        <taxon>Magnoliopsida</taxon>
        <taxon>eudicotyledons</taxon>
        <taxon>Gunneridae</taxon>
        <taxon>Pentapetalae</taxon>
        <taxon>asterids</taxon>
        <taxon>lamiids</taxon>
        <taxon>Solanales</taxon>
        <taxon>Convolvulaceae</taxon>
        <taxon>Cuscuteae</taxon>
        <taxon>Cuscuta</taxon>
        <taxon>Cuscuta subgen. Cuscuta</taxon>
    </lineage>
</organism>
<dbReference type="PANTHER" id="PTHR12802:SF61">
    <property type="entry name" value="SWI_SNF COMPLEX SUBUNIT SWI3C"/>
    <property type="match status" value="1"/>
</dbReference>
<dbReference type="SUPFAM" id="SSF46689">
    <property type="entry name" value="Homeodomain-like"/>
    <property type="match status" value="2"/>
</dbReference>
<feature type="compositionally biased region" description="Acidic residues" evidence="7">
    <location>
        <begin position="27"/>
        <end position="41"/>
    </location>
</feature>
<feature type="region of interest" description="Disordered" evidence="7">
    <location>
        <begin position="464"/>
        <end position="494"/>
    </location>
</feature>
<dbReference type="AlphaFoldDB" id="A0AAV0ESJ9"/>
<dbReference type="Proteomes" id="UP001152523">
    <property type="component" value="Unassembled WGS sequence"/>
</dbReference>
<dbReference type="PROSITE" id="PS50090">
    <property type="entry name" value="MYB_LIKE"/>
    <property type="match status" value="1"/>
</dbReference>
<evidence type="ECO:0000256" key="3">
    <source>
        <dbReference type="ARBA" id="ARBA00023125"/>
    </source>
</evidence>
<keyword evidence="12" id="KW-1185">Reference proteome</keyword>
<feature type="region of interest" description="Disordered" evidence="7">
    <location>
        <begin position="541"/>
        <end position="571"/>
    </location>
</feature>
<evidence type="ECO:0000256" key="6">
    <source>
        <dbReference type="SAM" id="Coils"/>
    </source>
</evidence>
<dbReference type="GO" id="GO:0005634">
    <property type="term" value="C:nucleus"/>
    <property type="evidence" value="ECO:0007669"/>
    <property type="project" value="UniProtKB-ARBA"/>
</dbReference>
<dbReference type="InterPro" id="IPR007526">
    <property type="entry name" value="SWIRM"/>
</dbReference>
<dbReference type="Gene3D" id="1.10.10.60">
    <property type="entry name" value="Homeodomain-like"/>
    <property type="match status" value="1"/>
</dbReference>
<evidence type="ECO:0000256" key="5">
    <source>
        <dbReference type="ARBA" id="ARBA00023242"/>
    </source>
</evidence>
<dbReference type="Pfam" id="PF16495">
    <property type="entry name" value="SWIRM-assoc_1"/>
    <property type="match status" value="1"/>
</dbReference>
<proteinExistence type="predicted"/>
<dbReference type="InterPro" id="IPR017884">
    <property type="entry name" value="SANT_dom"/>
</dbReference>
<dbReference type="PROSITE" id="PS50934">
    <property type="entry name" value="SWIRM"/>
    <property type="match status" value="1"/>
</dbReference>
<keyword evidence="4" id="KW-0804">Transcription</keyword>
<feature type="domain" description="Myb-like" evidence="8">
    <location>
        <begin position="409"/>
        <end position="451"/>
    </location>
</feature>
<feature type="coiled-coil region" evidence="6">
    <location>
        <begin position="616"/>
        <end position="643"/>
    </location>
</feature>
<protein>
    <recommendedName>
        <fullName evidence="13">SWI/SNF complex subunit SWI3C</fullName>
    </recommendedName>
</protein>
<dbReference type="InterPro" id="IPR001005">
    <property type="entry name" value="SANT/Myb"/>
</dbReference>
<dbReference type="PROSITE" id="PS51293">
    <property type="entry name" value="SANT"/>
    <property type="match status" value="1"/>
</dbReference>
<dbReference type="InterPro" id="IPR036388">
    <property type="entry name" value="WH-like_DNA-bd_sf"/>
</dbReference>
<feature type="domain" description="SANT" evidence="10">
    <location>
        <begin position="404"/>
        <end position="455"/>
    </location>
</feature>
<evidence type="ECO:0000259" key="8">
    <source>
        <dbReference type="PROSITE" id="PS50090"/>
    </source>
</evidence>
<dbReference type="Pfam" id="PF00249">
    <property type="entry name" value="Myb_DNA-binding"/>
    <property type="match status" value="1"/>
</dbReference>
<evidence type="ECO:0008006" key="13">
    <source>
        <dbReference type="Google" id="ProtNLM"/>
    </source>
</evidence>
<dbReference type="FunFam" id="1.10.10.10:FF:000020">
    <property type="entry name" value="SWI/SNF complex subunit SMARCC2 isoform c"/>
    <property type="match status" value="1"/>
</dbReference>
<evidence type="ECO:0000256" key="1">
    <source>
        <dbReference type="ARBA" id="ARBA00022473"/>
    </source>
</evidence>
<dbReference type="FunFam" id="1.10.10.60:FF:000014">
    <property type="entry name" value="SWI/SNF complex subunit SMARCC2 isoform C"/>
    <property type="match status" value="1"/>
</dbReference>
<accession>A0AAV0ESJ9</accession>
<dbReference type="Gene3D" id="1.10.10.10">
    <property type="entry name" value="Winged helix-like DNA-binding domain superfamily/Winged helix DNA-binding domain"/>
    <property type="match status" value="1"/>
</dbReference>